<feature type="transmembrane region" description="Helical" evidence="1">
    <location>
        <begin position="162"/>
        <end position="179"/>
    </location>
</feature>
<reference evidence="2" key="1">
    <citation type="journal article" date="2021" name="PeerJ">
        <title>Extensive microbial diversity within the chicken gut microbiome revealed by metagenomics and culture.</title>
        <authorList>
            <person name="Gilroy R."/>
            <person name="Ravi A."/>
            <person name="Getino M."/>
            <person name="Pursley I."/>
            <person name="Horton D.L."/>
            <person name="Alikhan N.F."/>
            <person name="Baker D."/>
            <person name="Gharbi K."/>
            <person name="Hall N."/>
            <person name="Watson M."/>
            <person name="Adriaenssens E.M."/>
            <person name="Foster-Nyarko E."/>
            <person name="Jarju S."/>
            <person name="Secka A."/>
            <person name="Antonio M."/>
            <person name="Oren A."/>
            <person name="Chaudhuri R.R."/>
            <person name="La Ragione R."/>
            <person name="Hildebrand F."/>
            <person name="Pallen M.J."/>
        </authorList>
    </citation>
    <scope>NUCLEOTIDE SEQUENCE</scope>
    <source>
        <strain evidence="2">3204</strain>
    </source>
</reference>
<feature type="transmembrane region" description="Helical" evidence="1">
    <location>
        <begin position="97"/>
        <end position="123"/>
    </location>
</feature>
<keyword evidence="1" id="KW-0812">Transmembrane</keyword>
<comment type="caution">
    <text evidence="2">The sequence shown here is derived from an EMBL/GenBank/DDBJ whole genome shotgun (WGS) entry which is preliminary data.</text>
</comment>
<feature type="transmembrane region" description="Helical" evidence="1">
    <location>
        <begin position="64"/>
        <end position="85"/>
    </location>
</feature>
<evidence type="ECO:0000313" key="2">
    <source>
        <dbReference type="EMBL" id="HIY92263.1"/>
    </source>
</evidence>
<feature type="transmembrane region" description="Helical" evidence="1">
    <location>
        <begin position="290"/>
        <end position="307"/>
    </location>
</feature>
<feature type="transmembrane region" description="Helical" evidence="1">
    <location>
        <begin position="12"/>
        <end position="28"/>
    </location>
</feature>
<proteinExistence type="predicted"/>
<feature type="transmembrane region" description="Helical" evidence="1">
    <location>
        <begin position="228"/>
        <end position="247"/>
    </location>
</feature>
<feature type="transmembrane region" description="Helical" evidence="1">
    <location>
        <begin position="378"/>
        <end position="396"/>
    </location>
</feature>
<keyword evidence="1" id="KW-1133">Transmembrane helix</keyword>
<protein>
    <submittedName>
        <fullName evidence="2">YfhO family protein</fullName>
    </submittedName>
</protein>
<evidence type="ECO:0000313" key="3">
    <source>
        <dbReference type="Proteomes" id="UP000824013"/>
    </source>
</evidence>
<feature type="transmembrane region" description="Helical" evidence="1">
    <location>
        <begin position="319"/>
        <end position="337"/>
    </location>
</feature>
<feature type="transmembrane region" description="Helical" evidence="1">
    <location>
        <begin position="135"/>
        <end position="150"/>
    </location>
</feature>
<dbReference type="Pfam" id="PF09586">
    <property type="entry name" value="YfhO"/>
    <property type="match status" value="1"/>
</dbReference>
<dbReference type="EMBL" id="DXCM01000031">
    <property type="protein sequence ID" value="HIY92263.1"/>
    <property type="molecule type" value="Genomic_DNA"/>
</dbReference>
<feature type="transmembrane region" description="Helical" evidence="1">
    <location>
        <begin position="185"/>
        <end position="216"/>
    </location>
</feature>
<gene>
    <name evidence="2" type="ORF">H9820_04890</name>
</gene>
<dbReference type="InterPro" id="IPR018580">
    <property type="entry name" value="Uncharacterised_YfhO"/>
</dbReference>
<evidence type="ECO:0000256" key="1">
    <source>
        <dbReference type="SAM" id="Phobius"/>
    </source>
</evidence>
<keyword evidence="1" id="KW-0472">Membrane</keyword>
<feature type="transmembrane region" description="Helical" evidence="1">
    <location>
        <begin position="524"/>
        <end position="541"/>
    </location>
</feature>
<accession>A0A9D1ZMT6</accession>
<dbReference type="AlphaFoldDB" id="A0A9D1ZMT6"/>
<feature type="transmembrane region" description="Helical" evidence="1">
    <location>
        <begin position="349"/>
        <end position="371"/>
    </location>
</feature>
<reference evidence="2" key="2">
    <citation type="submission" date="2021-04" db="EMBL/GenBank/DDBJ databases">
        <authorList>
            <person name="Gilroy R."/>
        </authorList>
    </citation>
    <scope>NUCLEOTIDE SEQUENCE</scope>
    <source>
        <strain evidence="2">3204</strain>
    </source>
</reference>
<sequence length="549" mass="63053">MKKFFEQHKMISIWVLFLVMSVAIIYTTDLKNGHIWSYLDIDTDGRFHVLRIEGLYQALKQGQLFPVVNMAFMGGFGYISNVFYADLWLYPAAILRLIGLTTAQAFVTYYVILNFATFLIAFYAYRYVSHNDGKSLLFSFIYTLSAYRIFDMVRRFDIGETLTLTFLPIVILGIYEIFYDDSSKWYFLTLGMVMVIYAHALSPILIGMLIFCVILFRIKILIREPRRILRLVYSGLLAGVFSLAYFLPMFEQLNQTKFKLTSPLVDVAQRSNSLKDIFTWSFNNDLYQEGIGLVLIIVAIAIPFVVWKVKNPAVRDFAIIGEIFLIMTSKLFPWGMLEDTPLRIIQFPWRLNMLITVLFSIFLAADPLHLFAKKQLKVILVGFILVLTLNSELLLVKNYPHEYDTYTSFNHLDSYSIGSGEEYLPKQASLKKLEGMAHVPTVEKGTIEITGFKQNASKISFNFNDANNARINLPIIGYYGYSAKNSLGNVSALKMNPQTGLGQVTLNGKGTVRVDYYQTWIQKSSRIISISSLLIFFLTFYSKKKRMKK</sequence>
<dbReference type="Proteomes" id="UP000824013">
    <property type="component" value="Unassembled WGS sequence"/>
</dbReference>
<name>A0A9D1ZMT6_9LACO</name>
<organism evidence="2 3">
    <name type="scientific">Candidatus Companilactobacillus pullicola</name>
    <dbReference type="NCBI Taxonomy" id="2838523"/>
    <lineage>
        <taxon>Bacteria</taxon>
        <taxon>Bacillati</taxon>
        <taxon>Bacillota</taxon>
        <taxon>Bacilli</taxon>
        <taxon>Lactobacillales</taxon>
        <taxon>Lactobacillaceae</taxon>
        <taxon>Companilactobacillus</taxon>
    </lineage>
</organism>